<sequence length="230" mass="25388">MRLHKLLFLIFLVVYFIAGLVLLITGSVAHRQASKYAEITGSSIISGAGFVIAIGVFIIVLSILGLVGAIQNRLQLLQIFIGSLCVIILLQLIAAIVGFTLRGKADSQLRQRLTESMPKYFQNDRNVVEEWDRLQQKWSCCGINGPSDWNTTAKMAPPTSCCLNNVCTPLPTTGVLPYFNQGCYQYAHALFYRYSAALGGVSLFFFFVEIIGLILAVIVLRDLKNNYGSV</sequence>
<evidence type="ECO:0000313" key="8">
    <source>
        <dbReference type="EMBL" id="CAF1028778.1"/>
    </source>
</evidence>
<feature type="disulfide bond" evidence="6">
    <location>
        <begin position="141"/>
        <end position="162"/>
    </location>
</feature>
<comment type="caution">
    <text evidence="8">The sequence shown here is derived from an EMBL/GenBank/DDBJ whole genome shotgun (WGS) entry which is preliminary data.</text>
</comment>
<keyword evidence="9" id="KW-1185">Reference proteome</keyword>
<evidence type="ECO:0000256" key="1">
    <source>
        <dbReference type="ARBA" id="ARBA00004141"/>
    </source>
</evidence>
<keyword evidence="3 7" id="KW-0812">Transmembrane</keyword>
<keyword evidence="5 7" id="KW-0472">Membrane</keyword>
<comment type="similarity">
    <text evidence="2 7">Belongs to the tetraspanin (TM4SF) family.</text>
</comment>
<reference evidence="8" key="1">
    <citation type="submission" date="2021-02" db="EMBL/GenBank/DDBJ databases">
        <authorList>
            <person name="Nowell W R."/>
        </authorList>
    </citation>
    <scope>NUCLEOTIDE SEQUENCE</scope>
</reference>
<feature type="transmembrane region" description="Helical" evidence="7">
    <location>
        <begin position="196"/>
        <end position="220"/>
    </location>
</feature>
<dbReference type="GO" id="GO:0005886">
    <property type="term" value="C:plasma membrane"/>
    <property type="evidence" value="ECO:0007669"/>
    <property type="project" value="TreeGrafter"/>
</dbReference>
<dbReference type="PRINTS" id="PR00259">
    <property type="entry name" value="TMFOUR"/>
</dbReference>
<dbReference type="EMBL" id="CAJNOR010000884">
    <property type="protein sequence ID" value="CAF1028778.1"/>
    <property type="molecule type" value="Genomic_DNA"/>
</dbReference>
<protein>
    <recommendedName>
        <fullName evidence="7">Tetraspanin</fullName>
    </recommendedName>
</protein>
<keyword evidence="6" id="KW-1015">Disulfide bond</keyword>
<dbReference type="PANTHER" id="PTHR19282">
    <property type="entry name" value="TETRASPANIN"/>
    <property type="match status" value="1"/>
</dbReference>
<dbReference type="InterPro" id="IPR018499">
    <property type="entry name" value="Tetraspanin/Peripherin"/>
</dbReference>
<feature type="transmembrane region" description="Helical" evidence="7">
    <location>
        <begin position="50"/>
        <end position="70"/>
    </location>
</feature>
<dbReference type="SUPFAM" id="SSF48652">
    <property type="entry name" value="Tetraspanin"/>
    <property type="match status" value="1"/>
</dbReference>
<proteinExistence type="inferred from homology"/>
<evidence type="ECO:0000256" key="4">
    <source>
        <dbReference type="ARBA" id="ARBA00022989"/>
    </source>
</evidence>
<keyword evidence="4 7" id="KW-1133">Transmembrane helix</keyword>
<dbReference type="Pfam" id="PF00335">
    <property type="entry name" value="Tetraspanin"/>
    <property type="match status" value="1"/>
</dbReference>
<name>A0A814IWC2_ADIRI</name>
<gene>
    <name evidence="8" type="ORF">XAT740_LOCUS14636</name>
</gene>
<dbReference type="CDD" id="cd03127">
    <property type="entry name" value="tetraspanin_LEL"/>
    <property type="match status" value="1"/>
</dbReference>
<organism evidence="8 9">
    <name type="scientific">Adineta ricciae</name>
    <name type="common">Rotifer</name>
    <dbReference type="NCBI Taxonomy" id="249248"/>
    <lineage>
        <taxon>Eukaryota</taxon>
        <taxon>Metazoa</taxon>
        <taxon>Spiralia</taxon>
        <taxon>Gnathifera</taxon>
        <taxon>Rotifera</taxon>
        <taxon>Eurotatoria</taxon>
        <taxon>Bdelloidea</taxon>
        <taxon>Adinetida</taxon>
        <taxon>Adinetidae</taxon>
        <taxon>Adineta</taxon>
    </lineage>
</organism>
<evidence type="ECO:0000256" key="5">
    <source>
        <dbReference type="ARBA" id="ARBA00023136"/>
    </source>
</evidence>
<dbReference type="PANTHER" id="PTHR19282:SF456">
    <property type="entry name" value="CD63 MOLECULE"/>
    <property type="match status" value="1"/>
</dbReference>
<evidence type="ECO:0000313" key="9">
    <source>
        <dbReference type="Proteomes" id="UP000663828"/>
    </source>
</evidence>
<accession>A0A814IWC2</accession>
<dbReference type="PIRSF" id="PIRSF002419">
    <property type="entry name" value="Tetraspanin"/>
    <property type="match status" value="1"/>
</dbReference>
<comment type="subcellular location">
    <subcellularLocation>
        <location evidence="1 7">Membrane</location>
        <topology evidence="1 7">Multi-pass membrane protein</topology>
    </subcellularLocation>
</comment>
<dbReference type="Proteomes" id="UP000663828">
    <property type="component" value="Unassembled WGS sequence"/>
</dbReference>
<dbReference type="AlphaFoldDB" id="A0A814IWC2"/>
<dbReference type="InterPro" id="IPR000301">
    <property type="entry name" value="Tetraspanin_animals"/>
</dbReference>
<evidence type="ECO:0000256" key="3">
    <source>
        <dbReference type="ARBA" id="ARBA00022692"/>
    </source>
</evidence>
<evidence type="ECO:0000256" key="7">
    <source>
        <dbReference type="RuleBase" id="RU361218"/>
    </source>
</evidence>
<evidence type="ECO:0000256" key="6">
    <source>
        <dbReference type="PIRSR" id="PIRSR002419-1"/>
    </source>
</evidence>
<feature type="transmembrane region" description="Helical" evidence="7">
    <location>
        <begin position="6"/>
        <end position="29"/>
    </location>
</feature>
<evidence type="ECO:0000256" key="2">
    <source>
        <dbReference type="ARBA" id="ARBA00006840"/>
    </source>
</evidence>
<feature type="transmembrane region" description="Helical" evidence="7">
    <location>
        <begin position="76"/>
        <end position="101"/>
    </location>
</feature>
<dbReference type="Gene3D" id="1.10.1450.10">
    <property type="entry name" value="Tetraspanin"/>
    <property type="match status" value="1"/>
</dbReference>
<dbReference type="InterPro" id="IPR008952">
    <property type="entry name" value="Tetraspanin_EC2_sf"/>
</dbReference>